<evidence type="ECO:0000256" key="1">
    <source>
        <dbReference type="SAM" id="Phobius"/>
    </source>
</evidence>
<gene>
    <name evidence="2" type="ORF">CRI94_02345</name>
</gene>
<comment type="caution">
    <text evidence="2">The sequence shown here is derived from an EMBL/GenBank/DDBJ whole genome shotgun (WGS) entry which is preliminary data.</text>
</comment>
<evidence type="ECO:0000313" key="3">
    <source>
        <dbReference type="Proteomes" id="UP000220102"/>
    </source>
</evidence>
<feature type="transmembrane region" description="Helical" evidence="1">
    <location>
        <begin position="6"/>
        <end position="25"/>
    </location>
</feature>
<sequence length="148" mass="16378">MAEIQEWMLVAIILLGVLPIIVAIVDRWRRGKPIVYSDPPSPLFKETFASGNSHRSLFAQLGGATRALVVAVTSQELVVRPFSPATLVPRLPEITGLEHRIPAAEIHEVRSTEEGVDIDFTNDRGARERLTLRLKDESGFLNALSALR</sequence>
<keyword evidence="1" id="KW-0812">Transmembrane</keyword>
<accession>A0A2A8D2G8</accession>
<keyword evidence="1" id="KW-0472">Membrane</keyword>
<proteinExistence type="predicted"/>
<name>A0A2A8D2G8_9BACT</name>
<keyword evidence="1" id="KW-1133">Transmembrane helix</keyword>
<dbReference type="Proteomes" id="UP000220102">
    <property type="component" value="Unassembled WGS sequence"/>
</dbReference>
<evidence type="ECO:0000313" key="2">
    <source>
        <dbReference type="EMBL" id="PEN15145.1"/>
    </source>
</evidence>
<dbReference type="AlphaFoldDB" id="A0A2A8D2G8"/>
<keyword evidence="3" id="KW-1185">Reference proteome</keyword>
<organism evidence="2 3">
    <name type="scientific">Longibacter salinarum</name>
    <dbReference type="NCBI Taxonomy" id="1850348"/>
    <lineage>
        <taxon>Bacteria</taxon>
        <taxon>Pseudomonadati</taxon>
        <taxon>Rhodothermota</taxon>
        <taxon>Rhodothermia</taxon>
        <taxon>Rhodothermales</taxon>
        <taxon>Salisaetaceae</taxon>
        <taxon>Longibacter</taxon>
    </lineage>
</organism>
<protein>
    <submittedName>
        <fullName evidence="2">Uncharacterized protein</fullName>
    </submittedName>
</protein>
<reference evidence="2 3" key="1">
    <citation type="submission" date="2017-10" db="EMBL/GenBank/DDBJ databases">
        <title>Draft genome of Longibacter Salinarum.</title>
        <authorList>
            <person name="Goh K.M."/>
            <person name="Shamsir M.S."/>
            <person name="Lim S.W."/>
        </authorList>
    </citation>
    <scope>NUCLEOTIDE SEQUENCE [LARGE SCALE GENOMIC DNA]</scope>
    <source>
        <strain evidence="2 3">KCTC 52045</strain>
    </source>
</reference>
<dbReference type="RefSeq" id="WP_098074043.1">
    <property type="nucleotide sequence ID" value="NZ_PDEQ01000001.1"/>
</dbReference>
<dbReference type="EMBL" id="PDEQ01000001">
    <property type="protein sequence ID" value="PEN15145.1"/>
    <property type="molecule type" value="Genomic_DNA"/>
</dbReference>